<gene>
    <name evidence="2" type="ORF">F3L20_02650</name>
</gene>
<evidence type="ECO:0000313" key="3">
    <source>
        <dbReference type="Proteomes" id="UP000324308"/>
    </source>
</evidence>
<name>A0ABX5ZJQ9_STRTE</name>
<dbReference type="Proteomes" id="UP000324308">
    <property type="component" value="Chromosome"/>
</dbReference>
<protein>
    <submittedName>
        <fullName evidence="2">Uncharacterized protein</fullName>
    </submittedName>
</protein>
<reference evidence="2 3" key="1">
    <citation type="submission" date="2019-09" db="EMBL/GenBank/DDBJ databases">
        <title>Draft genome sequence of the Ebosin-producing strain Streptomyces sp. 139.</title>
        <authorList>
            <person name="Ai L."/>
            <person name="Geng M."/>
            <person name="Ma M."/>
            <person name="Bai L."/>
        </authorList>
    </citation>
    <scope>NUCLEOTIDE SEQUENCE [LARGE SCALE GENOMIC DNA]</scope>
    <source>
        <strain evidence="2 3">139</strain>
    </source>
</reference>
<evidence type="ECO:0000313" key="2">
    <source>
        <dbReference type="EMBL" id="QER84903.1"/>
    </source>
</evidence>
<sequence length="76" mass="7941">MRLDLVPVGGTVAPAPSRGHPGRRHSGRIERTNVTDGACKHSGDVILTSIAIGPLRARLIASCSLVSLAVQSLRSM</sequence>
<proteinExistence type="predicted"/>
<dbReference type="EMBL" id="CP043959">
    <property type="protein sequence ID" value="QER84903.1"/>
    <property type="molecule type" value="Genomic_DNA"/>
</dbReference>
<keyword evidence="3" id="KW-1185">Reference proteome</keyword>
<evidence type="ECO:0000256" key="1">
    <source>
        <dbReference type="SAM" id="MobiDB-lite"/>
    </source>
</evidence>
<organism evidence="2 3">
    <name type="scientific">Streptomyces tendae</name>
    <dbReference type="NCBI Taxonomy" id="1932"/>
    <lineage>
        <taxon>Bacteria</taxon>
        <taxon>Bacillati</taxon>
        <taxon>Actinomycetota</taxon>
        <taxon>Actinomycetes</taxon>
        <taxon>Kitasatosporales</taxon>
        <taxon>Streptomycetaceae</taxon>
        <taxon>Streptomyces</taxon>
    </lineage>
</organism>
<feature type="region of interest" description="Disordered" evidence="1">
    <location>
        <begin position="1"/>
        <end position="34"/>
    </location>
</feature>
<accession>A0ABX5ZJQ9</accession>